<dbReference type="EMBL" id="LVYI01000018">
    <property type="protein sequence ID" value="OAP53866.1"/>
    <property type="molecule type" value="Genomic_DNA"/>
</dbReference>
<name>A0A178Z369_9EURO</name>
<sequence>MSSNGAINIATNTRTGSARVVFSTKDLDNGAQWHASMIDKMMMHRDWPKVYDMWKPWNSSSGGIEVTGTQQVRRVIVMMTANGFTGAFEPLASAQIVVYRAAQIVVYRAKNPDVVPTGG</sequence>
<evidence type="ECO:0000313" key="2">
    <source>
        <dbReference type="Proteomes" id="UP000078343"/>
    </source>
</evidence>
<evidence type="ECO:0000313" key="1">
    <source>
        <dbReference type="EMBL" id="OAP53866.1"/>
    </source>
</evidence>
<keyword evidence="2" id="KW-1185">Reference proteome</keyword>
<comment type="caution">
    <text evidence="1">The sequence shown here is derived from an EMBL/GenBank/DDBJ whole genome shotgun (WGS) entry which is preliminary data.</text>
</comment>
<protein>
    <submittedName>
        <fullName evidence="1">Uncharacterized protein</fullName>
    </submittedName>
</protein>
<proteinExistence type="predicted"/>
<reference evidence="1 2" key="1">
    <citation type="submission" date="2016-04" db="EMBL/GenBank/DDBJ databases">
        <title>Draft genome of Fonsecaea erecta CBS 125763.</title>
        <authorList>
            <person name="Weiss V.A."/>
            <person name="Vicente V.A."/>
            <person name="Raittz R.T."/>
            <person name="Moreno L.F."/>
            <person name="De Souza E.M."/>
            <person name="Pedrosa F.O."/>
            <person name="Steffens M.B."/>
            <person name="Faoro H."/>
            <person name="Tadra-Sfeir M.Z."/>
            <person name="Najafzadeh M.J."/>
            <person name="Felipe M.S."/>
            <person name="Teixeira M."/>
            <person name="Sun J."/>
            <person name="Xi L."/>
            <person name="Gomes R."/>
            <person name="De Azevedo C.M."/>
            <person name="Salgado C.G."/>
            <person name="Da Silva M.B."/>
            <person name="Nascimento M.F."/>
            <person name="Queiroz-Telles F."/>
            <person name="Attili D.S."/>
            <person name="Gorbushina A."/>
        </authorList>
    </citation>
    <scope>NUCLEOTIDE SEQUENCE [LARGE SCALE GENOMIC DNA]</scope>
    <source>
        <strain evidence="1 2">CBS 125763</strain>
    </source>
</reference>
<gene>
    <name evidence="1" type="ORF">AYL99_11888</name>
</gene>
<dbReference type="RefSeq" id="XP_018687233.1">
    <property type="nucleotide sequence ID" value="XM_018843392.1"/>
</dbReference>
<dbReference type="AlphaFoldDB" id="A0A178Z369"/>
<dbReference type="Proteomes" id="UP000078343">
    <property type="component" value="Unassembled WGS sequence"/>
</dbReference>
<dbReference type="GeneID" id="30016055"/>
<accession>A0A178Z369</accession>
<organism evidence="1 2">
    <name type="scientific">Fonsecaea erecta</name>
    <dbReference type="NCBI Taxonomy" id="1367422"/>
    <lineage>
        <taxon>Eukaryota</taxon>
        <taxon>Fungi</taxon>
        <taxon>Dikarya</taxon>
        <taxon>Ascomycota</taxon>
        <taxon>Pezizomycotina</taxon>
        <taxon>Eurotiomycetes</taxon>
        <taxon>Chaetothyriomycetidae</taxon>
        <taxon>Chaetothyriales</taxon>
        <taxon>Herpotrichiellaceae</taxon>
        <taxon>Fonsecaea</taxon>
    </lineage>
</organism>